<reference evidence="1" key="1">
    <citation type="submission" date="2022-04" db="EMBL/GenBank/DDBJ databases">
        <title>Halocatena sp. nov., isolated from a salt lake.</title>
        <authorList>
            <person name="Cui H.-L."/>
        </authorList>
    </citation>
    <scope>NUCLEOTIDE SEQUENCE</scope>
    <source>
        <strain evidence="1">AD-1</strain>
        <plasmid evidence="1">unnamed3</plasmid>
    </source>
</reference>
<dbReference type="AlphaFoldDB" id="A0A8U0AB59"/>
<evidence type="ECO:0008006" key="3">
    <source>
        <dbReference type="Google" id="ProtNLM"/>
    </source>
</evidence>
<geneLocation type="plasmid" evidence="1 2">
    <name>unnamed3</name>
</geneLocation>
<dbReference type="GeneID" id="71930039"/>
<accession>A0A8U0AB59</accession>
<dbReference type="InterPro" id="IPR058703">
    <property type="entry name" value="PIN-containing"/>
</dbReference>
<organism evidence="1 2">
    <name type="scientific">Halocatena salina</name>
    <dbReference type="NCBI Taxonomy" id="2934340"/>
    <lineage>
        <taxon>Archaea</taxon>
        <taxon>Methanobacteriati</taxon>
        <taxon>Methanobacteriota</taxon>
        <taxon>Stenosarchaea group</taxon>
        <taxon>Halobacteria</taxon>
        <taxon>Halobacteriales</taxon>
        <taxon>Natronomonadaceae</taxon>
        <taxon>Halocatena</taxon>
    </lineage>
</organism>
<proteinExistence type="predicted"/>
<protein>
    <recommendedName>
        <fullName evidence="3">PIN domain-containing protein</fullName>
    </recommendedName>
</protein>
<dbReference type="KEGG" id="haad:MW046_18290"/>
<evidence type="ECO:0000313" key="2">
    <source>
        <dbReference type="Proteomes" id="UP000831768"/>
    </source>
</evidence>
<keyword evidence="1" id="KW-0614">Plasmid</keyword>
<dbReference type="EMBL" id="CP096022">
    <property type="protein sequence ID" value="UPM45007.1"/>
    <property type="molecule type" value="Genomic_DNA"/>
</dbReference>
<evidence type="ECO:0000313" key="1">
    <source>
        <dbReference type="EMBL" id="UPM45007.1"/>
    </source>
</evidence>
<gene>
    <name evidence="1" type="ORF">MW046_18290</name>
</gene>
<name>A0A8U0AB59_9EURY</name>
<dbReference type="Proteomes" id="UP000831768">
    <property type="component" value="Plasmid unnamed3"/>
</dbReference>
<keyword evidence="2" id="KW-1185">Reference proteome</keyword>
<dbReference type="Pfam" id="PF26425">
    <property type="entry name" value="PIN_halo"/>
    <property type="match status" value="1"/>
</dbReference>
<sequence>MGHDTPLSAGTDVIVDTNVFFAIGQPDNPRYRKFRQAIQTAGVICKLPKRVISELGGSETDRVQTALTEGWAEMIDPPSLTDGDAVAASDIARRTIASETGRPEHEIEKADVLLAGIAVQYARDRSRVAVLTDDKPARAGIKSAVSALGHEEKITVYGVTDIIGNDSGDSVKLI</sequence>
<dbReference type="RefSeq" id="WP_247995661.1">
    <property type="nucleotide sequence ID" value="NZ_CP096022.1"/>
</dbReference>